<evidence type="ECO:0000256" key="5">
    <source>
        <dbReference type="HAMAP-Rule" id="MF_00116"/>
    </source>
</evidence>
<comment type="catalytic activity">
    <reaction evidence="4 5">
        <text>dUTP + H2O = dUMP + diphosphate + H(+)</text>
        <dbReference type="Rhea" id="RHEA:10248"/>
        <dbReference type="ChEBI" id="CHEBI:15377"/>
        <dbReference type="ChEBI" id="CHEBI:15378"/>
        <dbReference type="ChEBI" id="CHEBI:33019"/>
        <dbReference type="ChEBI" id="CHEBI:61555"/>
        <dbReference type="ChEBI" id="CHEBI:246422"/>
        <dbReference type="EC" id="3.6.1.23"/>
    </reaction>
</comment>
<comment type="caution">
    <text evidence="5">Lacks conserved residue(s) required for the propagation of feature annotation.</text>
</comment>
<dbReference type="Pfam" id="PF00692">
    <property type="entry name" value="dUTPase"/>
    <property type="match status" value="1"/>
</dbReference>
<keyword evidence="5" id="KW-0479">Metal-binding</keyword>
<dbReference type="HAMAP" id="MF_00116">
    <property type="entry name" value="dUTPase_bact"/>
    <property type="match status" value="1"/>
</dbReference>
<dbReference type="GO" id="GO:0000287">
    <property type="term" value="F:magnesium ion binding"/>
    <property type="evidence" value="ECO:0007669"/>
    <property type="project" value="UniProtKB-UniRule"/>
</dbReference>
<dbReference type="Proteomes" id="UP000030960">
    <property type="component" value="Unassembled WGS sequence"/>
</dbReference>
<keyword evidence="8" id="KW-1185">Reference proteome</keyword>
<dbReference type="InterPro" id="IPR033704">
    <property type="entry name" value="dUTPase_trimeric"/>
</dbReference>
<dbReference type="GO" id="GO:0046081">
    <property type="term" value="P:dUTP catabolic process"/>
    <property type="evidence" value="ECO:0007669"/>
    <property type="project" value="InterPro"/>
</dbReference>
<dbReference type="InterPro" id="IPR029054">
    <property type="entry name" value="dUTPase-like"/>
</dbReference>
<evidence type="ECO:0000256" key="2">
    <source>
        <dbReference type="ARBA" id="ARBA00022801"/>
    </source>
</evidence>
<comment type="similarity">
    <text evidence="1 5">Belongs to the dUTPase family.</text>
</comment>
<dbReference type="EMBL" id="JSUQ01000008">
    <property type="protein sequence ID" value="KHQ53261.1"/>
    <property type="molecule type" value="Genomic_DNA"/>
</dbReference>
<keyword evidence="2 5" id="KW-0378">Hydrolase</keyword>
<reference evidence="7 8" key="1">
    <citation type="submission" date="2014-10" db="EMBL/GenBank/DDBJ databases">
        <title>Genome sequence of Ponticoccus sp. strain UMTAT08 isolated from clonal culture of toxic dinoflagellate Alexandrium tamiyavanichii.</title>
        <authorList>
            <person name="Gan H.Y."/>
            <person name="Muhd D.-D."/>
            <person name="Mohd Noor M.E."/>
            <person name="Yeong Y.S."/>
            <person name="Usup G."/>
        </authorList>
    </citation>
    <scope>NUCLEOTIDE SEQUENCE [LARGE SCALE GENOMIC DNA]</scope>
    <source>
        <strain evidence="7 8">UMTAT08</strain>
    </source>
</reference>
<dbReference type="PATRIC" id="fig|1515334.3.peg.2305"/>
<dbReference type="NCBIfam" id="TIGR00576">
    <property type="entry name" value="dut"/>
    <property type="match status" value="1"/>
</dbReference>
<sequence>MSPRARRGPGTVRVARAEFRYLNQEEAQVAIAFDWVAGADKGLGLPRYATPGAAGADLRANLPDRGEIVLAPGARVLVPTGLRIAIPDGFEVQVRPRSGLALKHGITLPNTPGTIDSDYRGPLGVIVMNAGEADFVIAHGDRIAQMVVAPVVRAVFREGPLDETARGAGGFGSTGRG</sequence>
<dbReference type="InterPro" id="IPR036157">
    <property type="entry name" value="dUTPase-like_sf"/>
</dbReference>
<dbReference type="GO" id="GO:0006226">
    <property type="term" value="P:dUMP biosynthetic process"/>
    <property type="evidence" value="ECO:0007669"/>
    <property type="project" value="UniProtKB-UniRule"/>
</dbReference>
<comment type="pathway">
    <text evidence="5">Pyrimidine metabolism; dUMP biosynthesis; dUMP from dCTP (dUTP route): step 2/2.</text>
</comment>
<accession>A0A0B3S9B0</accession>
<feature type="binding site" evidence="5">
    <location>
        <begin position="114"/>
        <end position="116"/>
    </location>
    <ligand>
        <name>substrate</name>
    </ligand>
</feature>
<evidence type="ECO:0000313" key="7">
    <source>
        <dbReference type="EMBL" id="KHQ53261.1"/>
    </source>
</evidence>
<feature type="domain" description="dUTPase-like" evidence="6">
    <location>
        <begin position="45"/>
        <end position="175"/>
    </location>
</feature>
<dbReference type="SUPFAM" id="SSF51283">
    <property type="entry name" value="dUTPase-like"/>
    <property type="match status" value="1"/>
</dbReference>
<dbReference type="AlphaFoldDB" id="A0A0B3S9B0"/>
<dbReference type="CDD" id="cd07557">
    <property type="entry name" value="trimeric_dUTPase"/>
    <property type="match status" value="1"/>
</dbReference>
<gene>
    <name evidence="5 7" type="primary">dut</name>
    <name evidence="7" type="ORF">OA50_02288</name>
</gene>
<evidence type="ECO:0000259" key="6">
    <source>
        <dbReference type="Pfam" id="PF00692"/>
    </source>
</evidence>
<comment type="cofactor">
    <cofactor evidence="5">
        <name>Mg(2+)</name>
        <dbReference type="ChEBI" id="CHEBI:18420"/>
    </cofactor>
</comment>
<dbReference type="STRING" id="561184.SAMN05216376_11472"/>
<proteinExistence type="inferred from homology"/>
<dbReference type="InterPro" id="IPR008181">
    <property type="entry name" value="dUTPase"/>
</dbReference>
<evidence type="ECO:0000256" key="3">
    <source>
        <dbReference type="ARBA" id="ARBA00023080"/>
    </source>
</evidence>
<organism evidence="7 8">
    <name type="scientific">Mameliella alba</name>
    <dbReference type="NCBI Taxonomy" id="561184"/>
    <lineage>
        <taxon>Bacteria</taxon>
        <taxon>Pseudomonadati</taxon>
        <taxon>Pseudomonadota</taxon>
        <taxon>Alphaproteobacteria</taxon>
        <taxon>Rhodobacterales</taxon>
        <taxon>Roseobacteraceae</taxon>
        <taxon>Mameliella</taxon>
    </lineage>
</organism>
<dbReference type="NCBIfam" id="NF001862">
    <property type="entry name" value="PRK00601.1"/>
    <property type="match status" value="1"/>
</dbReference>
<evidence type="ECO:0000256" key="4">
    <source>
        <dbReference type="ARBA" id="ARBA00047686"/>
    </source>
</evidence>
<feature type="binding site" evidence="5">
    <location>
        <begin position="97"/>
        <end position="99"/>
    </location>
    <ligand>
        <name>substrate</name>
    </ligand>
</feature>
<dbReference type="EC" id="3.6.1.23" evidence="5"/>
<protein>
    <recommendedName>
        <fullName evidence="5">Deoxyuridine 5'-triphosphate nucleotidohydrolase</fullName>
        <shortName evidence="5">dUTPase</shortName>
        <ecNumber evidence="5">3.6.1.23</ecNumber>
    </recommendedName>
    <alternativeName>
        <fullName evidence="5">dUTP pyrophosphatase</fullName>
    </alternativeName>
</protein>
<evidence type="ECO:0000313" key="8">
    <source>
        <dbReference type="Proteomes" id="UP000030960"/>
    </source>
</evidence>
<dbReference type="UniPathway" id="UPA00610">
    <property type="reaction ID" value="UER00666"/>
</dbReference>
<name>A0A0B3S9B0_9RHOB</name>
<comment type="function">
    <text evidence="5">This enzyme is involved in nucleotide metabolism: it produces dUMP, the immediate precursor of thymidine nucleotides and it decreases the intracellular concentration of dUTP so that uracil cannot be incorporated into DNA.</text>
</comment>
<keyword evidence="5" id="KW-0460">Magnesium</keyword>
<comment type="caution">
    <text evidence="7">The sequence shown here is derived from an EMBL/GenBank/DDBJ whole genome shotgun (WGS) entry which is preliminary data.</text>
</comment>
<dbReference type="Gene3D" id="2.70.40.10">
    <property type="match status" value="1"/>
</dbReference>
<dbReference type="PANTHER" id="PTHR11241:SF0">
    <property type="entry name" value="DEOXYURIDINE 5'-TRIPHOSPHATE NUCLEOTIDOHYDROLASE"/>
    <property type="match status" value="1"/>
</dbReference>
<keyword evidence="3 5" id="KW-0546">Nucleotide metabolism</keyword>
<dbReference type="PANTHER" id="PTHR11241">
    <property type="entry name" value="DEOXYURIDINE 5'-TRIPHOSPHATE NUCLEOTIDOHYDROLASE"/>
    <property type="match status" value="1"/>
</dbReference>
<feature type="binding site" evidence="5">
    <location>
        <position position="110"/>
    </location>
    <ligand>
        <name>substrate</name>
    </ligand>
</feature>
<dbReference type="GO" id="GO:0004170">
    <property type="term" value="F:dUTP diphosphatase activity"/>
    <property type="evidence" value="ECO:0007669"/>
    <property type="project" value="UniProtKB-UniRule"/>
</dbReference>
<evidence type="ECO:0000256" key="1">
    <source>
        <dbReference type="ARBA" id="ARBA00006581"/>
    </source>
</evidence>